<proteinExistence type="predicted"/>
<name>A0A6B3NF01_9CYAN</name>
<accession>A0A6B3NF01</accession>
<evidence type="ECO:0000256" key="1">
    <source>
        <dbReference type="SAM" id="Coils"/>
    </source>
</evidence>
<protein>
    <submittedName>
        <fullName evidence="2">Uncharacterized protein</fullName>
    </submittedName>
</protein>
<organism evidence="2">
    <name type="scientific">Symploca sp. SIO1C4</name>
    <dbReference type="NCBI Taxonomy" id="2607765"/>
    <lineage>
        <taxon>Bacteria</taxon>
        <taxon>Bacillati</taxon>
        <taxon>Cyanobacteriota</taxon>
        <taxon>Cyanophyceae</taxon>
        <taxon>Coleofasciculales</taxon>
        <taxon>Coleofasciculaceae</taxon>
        <taxon>Symploca</taxon>
    </lineage>
</organism>
<evidence type="ECO:0000313" key="2">
    <source>
        <dbReference type="EMBL" id="NER28624.1"/>
    </source>
</evidence>
<gene>
    <name evidence="2" type="ORF">F6J89_13575</name>
</gene>
<dbReference type="AlphaFoldDB" id="A0A6B3NF01"/>
<dbReference type="EMBL" id="JAAHFQ010000239">
    <property type="protein sequence ID" value="NER28624.1"/>
    <property type="molecule type" value="Genomic_DNA"/>
</dbReference>
<reference evidence="2" key="1">
    <citation type="submission" date="2019-11" db="EMBL/GenBank/DDBJ databases">
        <title>Genomic insights into an expanded diversity of filamentous marine cyanobacteria reveals the extraordinary biosynthetic potential of Moorea and Okeania.</title>
        <authorList>
            <person name="Ferreira Leao T."/>
            <person name="Wang M."/>
            <person name="Moss N."/>
            <person name="Da Silva R."/>
            <person name="Sanders J."/>
            <person name="Nurk S."/>
            <person name="Gurevich A."/>
            <person name="Humphrey G."/>
            <person name="Reher R."/>
            <person name="Zhu Q."/>
            <person name="Belda-Ferre P."/>
            <person name="Glukhov E."/>
            <person name="Rex R."/>
            <person name="Dorrestein P.C."/>
            <person name="Knight R."/>
            <person name="Pevzner P."/>
            <person name="Gerwick W.H."/>
            <person name="Gerwick L."/>
        </authorList>
    </citation>
    <scope>NUCLEOTIDE SEQUENCE</scope>
    <source>
        <strain evidence="2">SIO1C4</strain>
    </source>
</reference>
<sequence length="77" mass="8766">MKEHLEQRLTELKLEFESGQKMLVELEAKQTHLQQTLLRISGAIQVLEEMLAQTQTPVEGNSHISSDLEPVIAQLKE</sequence>
<comment type="caution">
    <text evidence="2">The sequence shown here is derived from an EMBL/GenBank/DDBJ whole genome shotgun (WGS) entry which is preliminary data.</text>
</comment>
<feature type="coiled-coil region" evidence="1">
    <location>
        <begin position="2"/>
        <end position="29"/>
    </location>
</feature>
<keyword evidence="1" id="KW-0175">Coiled coil</keyword>